<keyword evidence="1" id="KW-0812">Transmembrane</keyword>
<dbReference type="GO" id="GO:0008237">
    <property type="term" value="F:metallopeptidase activity"/>
    <property type="evidence" value="ECO:0007669"/>
    <property type="project" value="UniProtKB-KW"/>
</dbReference>
<feature type="transmembrane region" description="Helical" evidence="1">
    <location>
        <begin position="12"/>
        <end position="30"/>
    </location>
</feature>
<feature type="transmembrane region" description="Helical" evidence="1">
    <location>
        <begin position="155"/>
        <end position="173"/>
    </location>
</feature>
<keyword evidence="3" id="KW-0482">Metalloprotease</keyword>
<dbReference type="AlphaFoldDB" id="A0A1H8QW48"/>
<dbReference type="Proteomes" id="UP000198809">
    <property type="component" value="Unassembled WGS sequence"/>
</dbReference>
<feature type="transmembrane region" description="Helical" evidence="1">
    <location>
        <begin position="180"/>
        <end position="202"/>
    </location>
</feature>
<dbReference type="STRING" id="1333845.SAMN04487895_10913"/>
<sequence>MERGIHKGKLRGTAFFILLIVIMLVMQQAVNYLSYDYRGPSGYALRMLSKVGYAEPFARMLLWYGVQIGITFVLIKLFLSRPLHELGFNWKNVRAGLRLIGIFLILYPLAYLSLRGLLVYEGIYSPTGELQHQSTAYIITDLLTYGMLPGIGEEPFFRIFVIEYLAVYVFAGLRDRKMKWLLATVSSLLFSLGHVFVFWSPFSLQYNGVQLIHAFLLGYWYCYMYFKTESIAAPVICHNYSDFVYRLASWMLG</sequence>
<keyword evidence="6" id="KW-1185">Reference proteome</keyword>
<keyword evidence="3" id="KW-0645">Protease</keyword>
<feature type="transmembrane region" description="Helical" evidence="1">
    <location>
        <begin position="208"/>
        <end position="226"/>
    </location>
</feature>
<dbReference type="Proteomes" id="UP000683429">
    <property type="component" value="Chromosome"/>
</dbReference>
<proteinExistence type="predicted"/>
<reference evidence="4 5" key="1">
    <citation type="submission" date="2016-10" db="EMBL/GenBank/DDBJ databases">
        <authorList>
            <person name="de Groot N.N."/>
        </authorList>
    </citation>
    <scope>NUCLEOTIDE SEQUENCE [LARGE SCALE GENOMIC DNA]</scope>
    <source>
        <strain evidence="4 5">CGMCC 1.10238</strain>
    </source>
</reference>
<gene>
    <name evidence="3" type="ORF">KP014_23430</name>
    <name evidence="4" type="ORF">SAMN04487895_10913</name>
</gene>
<feature type="transmembrane region" description="Helical" evidence="1">
    <location>
        <begin position="99"/>
        <end position="120"/>
    </location>
</feature>
<evidence type="ECO:0000313" key="4">
    <source>
        <dbReference type="EMBL" id="SEO57963.1"/>
    </source>
</evidence>
<evidence type="ECO:0000313" key="3">
    <source>
        <dbReference type="EMBL" id="QWU14843.1"/>
    </source>
</evidence>
<feature type="domain" description="CAAX prenyl protease 2/Lysostaphin resistance protein A-like" evidence="2">
    <location>
        <begin position="139"/>
        <end position="243"/>
    </location>
</feature>
<dbReference type="InterPro" id="IPR003675">
    <property type="entry name" value="Rce1/LyrA-like_dom"/>
</dbReference>
<dbReference type="OrthoDB" id="324900at2"/>
<keyword evidence="3" id="KW-0378">Hydrolase</keyword>
<dbReference type="GO" id="GO:0004175">
    <property type="term" value="F:endopeptidase activity"/>
    <property type="evidence" value="ECO:0007669"/>
    <property type="project" value="UniProtKB-ARBA"/>
</dbReference>
<dbReference type="EMBL" id="FODH01000009">
    <property type="protein sequence ID" value="SEO57963.1"/>
    <property type="molecule type" value="Genomic_DNA"/>
</dbReference>
<evidence type="ECO:0000313" key="5">
    <source>
        <dbReference type="Proteomes" id="UP000198809"/>
    </source>
</evidence>
<evidence type="ECO:0000259" key="2">
    <source>
        <dbReference type="Pfam" id="PF02517"/>
    </source>
</evidence>
<protein>
    <submittedName>
        <fullName evidence="3">CPBP family intramembrane metalloprotease</fullName>
    </submittedName>
</protein>
<feature type="transmembrane region" description="Helical" evidence="1">
    <location>
        <begin position="61"/>
        <end position="79"/>
    </location>
</feature>
<evidence type="ECO:0000256" key="1">
    <source>
        <dbReference type="SAM" id="Phobius"/>
    </source>
</evidence>
<keyword evidence="1" id="KW-1133">Transmembrane helix</keyword>
<dbReference type="RefSeq" id="WP_036599515.1">
    <property type="nucleotide sequence ID" value="NZ_CP076607.1"/>
</dbReference>
<dbReference type="Pfam" id="PF02517">
    <property type="entry name" value="Rce1-like"/>
    <property type="match status" value="1"/>
</dbReference>
<dbReference type="GO" id="GO:0080120">
    <property type="term" value="P:CAAX-box protein maturation"/>
    <property type="evidence" value="ECO:0007669"/>
    <property type="project" value="UniProtKB-ARBA"/>
</dbReference>
<dbReference type="EMBL" id="CP076607">
    <property type="protein sequence ID" value="QWU14843.1"/>
    <property type="molecule type" value="Genomic_DNA"/>
</dbReference>
<accession>A0A1H8QW48</accession>
<name>A0A1H8QW48_9BACL</name>
<reference evidence="3 6" key="2">
    <citation type="submission" date="2021-06" db="EMBL/GenBank/DDBJ databases">
        <title>Whole genome sequence of Paenibacillus sophorae DSM23020 for comparative genomics.</title>
        <authorList>
            <person name="Kim M.-J."/>
            <person name="Lee G."/>
            <person name="Shin J.-H."/>
        </authorList>
    </citation>
    <scope>NUCLEOTIDE SEQUENCE [LARGE SCALE GENOMIC DNA]</scope>
    <source>
        <strain evidence="3 6">DSM 23020</strain>
    </source>
</reference>
<organism evidence="4 5">
    <name type="scientific">Paenibacillus sophorae</name>
    <dbReference type="NCBI Taxonomy" id="1333845"/>
    <lineage>
        <taxon>Bacteria</taxon>
        <taxon>Bacillati</taxon>
        <taxon>Bacillota</taxon>
        <taxon>Bacilli</taxon>
        <taxon>Bacillales</taxon>
        <taxon>Paenibacillaceae</taxon>
        <taxon>Paenibacillus</taxon>
    </lineage>
</organism>
<evidence type="ECO:0000313" key="6">
    <source>
        <dbReference type="Proteomes" id="UP000683429"/>
    </source>
</evidence>
<keyword evidence="1" id="KW-0472">Membrane</keyword>